<organism evidence="1 2">
    <name type="scientific">Bernardetia litoralis (strain ATCC 23117 / DSM 6794 / NBRC 15988 / NCIMB 1366 / Fx l1 / Sio-4)</name>
    <name type="common">Flexibacter litoralis</name>
    <dbReference type="NCBI Taxonomy" id="880071"/>
    <lineage>
        <taxon>Bacteria</taxon>
        <taxon>Pseudomonadati</taxon>
        <taxon>Bacteroidota</taxon>
        <taxon>Cytophagia</taxon>
        <taxon>Cytophagales</taxon>
        <taxon>Bernardetiaceae</taxon>
        <taxon>Bernardetia</taxon>
    </lineage>
</organism>
<dbReference type="Proteomes" id="UP000006054">
    <property type="component" value="Chromosome"/>
</dbReference>
<protein>
    <submittedName>
        <fullName evidence="1">Uncharacterized protein</fullName>
    </submittedName>
</protein>
<gene>
    <name evidence="1" type="ordered locus">Fleli_2273</name>
</gene>
<dbReference type="KEGG" id="fli:Fleli_2273"/>
<reference evidence="2" key="1">
    <citation type="submission" date="2012-06" db="EMBL/GenBank/DDBJ databases">
        <title>The complete genome of Flexibacter litoralis DSM 6794.</title>
        <authorList>
            <person name="Lucas S."/>
            <person name="Copeland A."/>
            <person name="Lapidus A."/>
            <person name="Glavina del Rio T."/>
            <person name="Dalin E."/>
            <person name="Tice H."/>
            <person name="Bruce D."/>
            <person name="Goodwin L."/>
            <person name="Pitluck S."/>
            <person name="Peters L."/>
            <person name="Ovchinnikova G."/>
            <person name="Lu M."/>
            <person name="Kyrpides N."/>
            <person name="Mavromatis K."/>
            <person name="Ivanova N."/>
            <person name="Brettin T."/>
            <person name="Detter J.C."/>
            <person name="Han C."/>
            <person name="Larimer F."/>
            <person name="Land M."/>
            <person name="Hauser L."/>
            <person name="Markowitz V."/>
            <person name="Cheng J.-F."/>
            <person name="Hugenholtz P."/>
            <person name="Woyke T."/>
            <person name="Wu D."/>
            <person name="Spring S."/>
            <person name="Lang E."/>
            <person name="Kopitz M."/>
            <person name="Brambilla E."/>
            <person name="Klenk H.-P."/>
            <person name="Eisen J.A."/>
        </authorList>
    </citation>
    <scope>NUCLEOTIDE SEQUENCE [LARGE SCALE GENOMIC DNA]</scope>
    <source>
        <strain evidence="2">ATCC 23117 / DSM 6794 / NBRC 15988 / NCIMB 1366 / Sio-4</strain>
    </source>
</reference>
<sequence>MTSITVNLTLEQVLEFVQNLPLEYKQAVKQKL</sequence>
<name>I4AL14_BERLS</name>
<dbReference type="HOGENOM" id="CLU_3389564_0_0_10"/>
<proteinExistence type="predicted"/>
<dbReference type="EMBL" id="CP003345">
    <property type="protein sequence ID" value="AFM04649.1"/>
    <property type="molecule type" value="Genomic_DNA"/>
</dbReference>
<keyword evidence="2" id="KW-1185">Reference proteome</keyword>
<evidence type="ECO:0000313" key="1">
    <source>
        <dbReference type="EMBL" id="AFM04649.1"/>
    </source>
</evidence>
<accession>I4AL14</accession>
<dbReference type="AlphaFoldDB" id="I4AL14"/>
<evidence type="ECO:0000313" key="2">
    <source>
        <dbReference type="Proteomes" id="UP000006054"/>
    </source>
</evidence>